<protein>
    <submittedName>
        <fullName evidence="2">Helix-hairpin-helix motif protein</fullName>
    </submittedName>
</protein>
<feature type="transmembrane region" description="Helical" evidence="1">
    <location>
        <begin position="6"/>
        <end position="26"/>
    </location>
</feature>
<evidence type="ECO:0000256" key="1">
    <source>
        <dbReference type="SAM" id="Phobius"/>
    </source>
</evidence>
<keyword evidence="1" id="KW-0812">Transmembrane</keyword>
<keyword evidence="1" id="KW-0472">Membrane</keyword>
<evidence type="ECO:0000313" key="2">
    <source>
        <dbReference type="EMBL" id="KKS36288.1"/>
    </source>
</evidence>
<gene>
    <name evidence="2" type="ORF">UV00_C0028G0007</name>
</gene>
<proteinExistence type="predicted"/>
<dbReference type="InterPro" id="IPR051675">
    <property type="entry name" value="Endo/Exo/Phosphatase_dom_1"/>
</dbReference>
<dbReference type="GO" id="GO:0015627">
    <property type="term" value="C:type II protein secretion system complex"/>
    <property type="evidence" value="ECO:0007669"/>
    <property type="project" value="TreeGrafter"/>
</dbReference>
<comment type="caution">
    <text evidence="2">The sequence shown here is derived from an EMBL/GenBank/DDBJ whole genome shotgun (WGS) entry which is preliminary data.</text>
</comment>
<dbReference type="Gene3D" id="1.10.150.320">
    <property type="entry name" value="Photosystem II 12 kDa extrinsic protein"/>
    <property type="match status" value="1"/>
</dbReference>
<dbReference type="EMBL" id="LCCU01000028">
    <property type="protein sequence ID" value="KKS36288.1"/>
    <property type="molecule type" value="Genomic_DNA"/>
</dbReference>
<dbReference type="SUPFAM" id="SSF47781">
    <property type="entry name" value="RuvA domain 2-like"/>
    <property type="match status" value="1"/>
</dbReference>
<dbReference type="Pfam" id="PF12836">
    <property type="entry name" value="HHH_3"/>
    <property type="match status" value="1"/>
</dbReference>
<organism evidence="2 3">
    <name type="scientific">candidate division WWE3 bacterium GW2011_GWF1_42_14</name>
    <dbReference type="NCBI Taxonomy" id="1619138"/>
    <lineage>
        <taxon>Bacteria</taxon>
        <taxon>Katanobacteria</taxon>
    </lineage>
</organism>
<keyword evidence="1" id="KW-1133">Transmembrane helix</keyword>
<dbReference type="PANTHER" id="PTHR21180">
    <property type="entry name" value="ENDONUCLEASE/EXONUCLEASE/PHOSPHATASE FAMILY DOMAIN-CONTAINING PROTEIN 1"/>
    <property type="match status" value="1"/>
</dbReference>
<dbReference type="AlphaFoldDB" id="A0A0G1BFM0"/>
<sequence>MGVLLKKPLIIVLIIISFFSSLFLFIHSRGSPSIKVIGNNNVSIIGDNNSMGAERIDLNRASQEALESLPGIGKVLSARIIQGRPFKDLQDLGRVKGIGDKTIQGLEGKVVVQ</sequence>
<dbReference type="InterPro" id="IPR010994">
    <property type="entry name" value="RuvA_2-like"/>
</dbReference>
<reference evidence="2 3" key="1">
    <citation type="journal article" date="2015" name="Nature">
        <title>rRNA introns, odd ribosomes, and small enigmatic genomes across a large radiation of phyla.</title>
        <authorList>
            <person name="Brown C.T."/>
            <person name="Hug L.A."/>
            <person name="Thomas B.C."/>
            <person name="Sharon I."/>
            <person name="Castelle C.J."/>
            <person name="Singh A."/>
            <person name="Wilkins M.J."/>
            <person name="Williams K.H."/>
            <person name="Banfield J.F."/>
        </authorList>
    </citation>
    <scope>NUCLEOTIDE SEQUENCE [LARGE SCALE GENOMIC DNA]</scope>
</reference>
<name>A0A0G1BFM0_UNCKA</name>
<dbReference type="PANTHER" id="PTHR21180:SF32">
    <property type="entry name" value="ENDONUCLEASE_EXONUCLEASE_PHOSPHATASE FAMILY DOMAIN-CONTAINING PROTEIN 1"/>
    <property type="match status" value="1"/>
</dbReference>
<dbReference type="GO" id="GO:0015628">
    <property type="term" value="P:protein secretion by the type II secretion system"/>
    <property type="evidence" value="ECO:0007669"/>
    <property type="project" value="TreeGrafter"/>
</dbReference>
<accession>A0A0G1BFM0</accession>
<evidence type="ECO:0000313" key="3">
    <source>
        <dbReference type="Proteomes" id="UP000033847"/>
    </source>
</evidence>
<dbReference type="Proteomes" id="UP000033847">
    <property type="component" value="Unassembled WGS sequence"/>
</dbReference>